<dbReference type="PRINTS" id="PR00738">
    <property type="entry name" value="GLHYDRLASE20"/>
</dbReference>
<evidence type="ECO:0000313" key="7">
    <source>
        <dbReference type="Proteomes" id="UP000734823"/>
    </source>
</evidence>
<dbReference type="SUPFAM" id="SSF55545">
    <property type="entry name" value="beta-N-acetylhexosaminidase-like domain"/>
    <property type="match status" value="1"/>
</dbReference>
<reference evidence="6 7" key="1">
    <citation type="submission" date="2020-06" db="EMBL/GenBank/DDBJ databases">
        <title>Actinokineospora xiongansis sp. nov., isolated from soil of Baiyangdian.</title>
        <authorList>
            <person name="Zhang X."/>
        </authorList>
    </citation>
    <scope>NUCLEOTIDE SEQUENCE [LARGE SCALE GENOMIC DNA]</scope>
    <source>
        <strain evidence="6 7">HBU206404</strain>
    </source>
</reference>
<comment type="caution">
    <text evidence="6">The sequence shown here is derived from an EMBL/GenBank/DDBJ whole genome shotgun (WGS) entry which is preliminary data.</text>
</comment>
<dbReference type="Gene3D" id="2.60.120.260">
    <property type="entry name" value="Galactose-binding domain-like"/>
    <property type="match status" value="1"/>
</dbReference>
<sequence length="784" mass="83761">MASKRLLARATLAALLLLTTVGGVVVAGPAAAAAANEKPRTIPALREWTGGTGSYSFMPTSRIVRDSAALASTSQTFAEDLKSLTGTDIAQVAGTAADLRAGDILLSLGSTDTALGAEGYALSITDRITVSARDDRGAFYGTRTILQLLKQGTSIPQGTARDWALKPERGLMVDNGRKYFTPHWLRDHVKELAYLKLNYFHLHLSDNKGFRIESTKHPEYVSAQHLTKQEVTDLIALAAKYKITVVPELDAPGHMDPILAAHPELKLVSNTGTVNHGFIDLSKDAAYTLIKDIYDEYLPLFPGPYFHIGADEYVTDYNAYPQLQTYARAKYGATANAKDAYLGFVNWANGIVRAAGKTTRAWNDGLFGGSAVTVNPNIIVEFWYNYGLSPQKHLDNGHLISNESWTPTYYVLYSNGPGGPSSQWGYDTWNPDLFQGSQSIDAASRSKNLGSKLHVWCDYPEVATEARIASDIKDGLRMIAQQTWGSPKLVATWSSFTSVISTIGRNPAWPTAAQPGNLAFGKPVTVSSTETPGFPGGHAVDGDYATRWSSGYADGERITVDLGSVKPVSRVKLTWEAAYGRGYRVETSTDGTTWTAIHTTTAGDGGVDDLTGLSGSGRYVRMQGTQRATTYGYSLYEFEVYSPSPVDSGATYQITASGKAIDVPGSATATGTQLIVWAPHTGNNQRFVTTANGDGTYTLKNVHSGLCVDVNGGSATAGATIIQWTCTGGANQRWSLVAAAAGGYALVSQASGLAVTAAAGTDGAKLTQQPDTGAALQRWTFTKV</sequence>
<name>A0ABR7LBV1_9PSEU</name>
<feature type="signal peptide" evidence="4">
    <location>
        <begin position="1"/>
        <end position="27"/>
    </location>
</feature>
<protein>
    <submittedName>
        <fullName evidence="6">Family 20 glycosylhydrolase</fullName>
    </submittedName>
</protein>
<evidence type="ECO:0000313" key="6">
    <source>
        <dbReference type="EMBL" id="MBC6450137.1"/>
    </source>
</evidence>
<dbReference type="Proteomes" id="UP000734823">
    <property type="component" value="Unassembled WGS sequence"/>
</dbReference>
<dbReference type="SUPFAM" id="SSF51445">
    <property type="entry name" value="(Trans)glycosidases"/>
    <property type="match status" value="1"/>
</dbReference>
<keyword evidence="2" id="KW-0378">Hydrolase</keyword>
<dbReference type="PANTHER" id="PTHR43678">
    <property type="entry name" value="PUTATIVE (AFU_ORTHOLOGUE AFUA_2G00640)-RELATED"/>
    <property type="match status" value="1"/>
</dbReference>
<dbReference type="Pfam" id="PF14200">
    <property type="entry name" value="RicinB_lectin_2"/>
    <property type="match status" value="1"/>
</dbReference>
<evidence type="ECO:0000256" key="1">
    <source>
        <dbReference type="ARBA" id="ARBA00006285"/>
    </source>
</evidence>
<evidence type="ECO:0000256" key="3">
    <source>
        <dbReference type="ARBA" id="ARBA00023295"/>
    </source>
</evidence>
<keyword evidence="3" id="KW-0326">Glycosidase</keyword>
<feature type="chain" id="PRO_5046147071" evidence="4">
    <location>
        <begin position="28"/>
        <end position="784"/>
    </location>
</feature>
<dbReference type="Gene3D" id="3.30.379.10">
    <property type="entry name" value="Chitobiase/beta-hexosaminidase domain 2-like"/>
    <property type="match status" value="1"/>
</dbReference>
<evidence type="ECO:0000259" key="5">
    <source>
        <dbReference type="PROSITE" id="PS50022"/>
    </source>
</evidence>
<dbReference type="CDD" id="cd06564">
    <property type="entry name" value="GH20_DspB_LnbB-like"/>
    <property type="match status" value="1"/>
</dbReference>
<evidence type="ECO:0000256" key="2">
    <source>
        <dbReference type="ARBA" id="ARBA00022801"/>
    </source>
</evidence>
<dbReference type="Pfam" id="PF00728">
    <property type="entry name" value="Glyco_hydro_20"/>
    <property type="match status" value="1"/>
</dbReference>
<dbReference type="Pfam" id="PF00754">
    <property type="entry name" value="F5_F8_type_C"/>
    <property type="match status" value="1"/>
</dbReference>
<dbReference type="InterPro" id="IPR015883">
    <property type="entry name" value="Glyco_hydro_20_cat"/>
</dbReference>
<dbReference type="CDD" id="cd00161">
    <property type="entry name" value="beta-trefoil_Ricin-like"/>
    <property type="match status" value="1"/>
</dbReference>
<accession>A0ABR7LBV1</accession>
<dbReference type="SUPFAM" id="SSF50370">
    <property type="entry name" value="Ricin B-like lectins"/>
    <property type="match status" value="1"/>
</dbReference>
<dbReference type="EMBL" id="JABVED010000014">
    <property type="protein sequence ID" value="MBC6450137.1"/>
    <property type="molecule type" value="Genomic_DNA"/>
</dbReference>
<dbReference type="Gene3D" id="3.20.20.80">
    <property type="entry name" value="Glycosidases"/>
    <property type="match status" value="1"/>
</dbReference>
<dbReference type="PROSITE" id="PS50022">
    <property type="entry name" value="FA58C_3"/>
    <property type="match status" value="1"/>
</dbReference>
<dbReference type="InterPro" id="IPR017853">
    <property type="entry name" value="GH"/>
</dbReference>
<dbReference type="RefSeq" id="WP_187223228.1">
    <property type="nucleotide sequence ID" value="NZ_JABVED010000014.1"/>
</dbReference>
<dbReference type="InterPro" id="IPR000772">
    <property type="entry name" value="Ricin_B_lectin"/>
</dbReference>
<organism evidence="6 7">
    <name type="scientific">Actinokineospora xionganensis</name>
    <dbReference type="NCBI Taxonomy" id="2684470"/>
    <lineage>
        <taxon>Bacteria</taxon>
        <taxon>Bacillati</taxon>
        <taxon>Actinomycetota</taxon>
        <taxon>Actinomycetes</taxon>
        <taxon>Pseudonocardiales</taxon>
        <taxon>Pseudonocardiaceae</taxon>
        <taxon>Actinokineospora</taxon>
    </lineage>
</organism>
<dbReference type="InterPro" id="IPR025705">
    <property type="entry name" value="Beta_hexosaminidase_sua/sub"/>
</dbReference>
<dbReference type="InterPro" id="IPR035992">
    <property type="entry name" value="Ricin_B-like_lectins"/>
</dbReference>
<feature type="domain" description="F5/8 type C" evidence="5">
    <location>
        <begin position="504"/>
        <end position="643"/>
    </location>
</feature>
<dbReference type="PANTHER" id="PTHR43678:SF1">
    <property type="entry name" value="BETA-N-ACETYLHEXOSAMINIDASE"/>
    <property type="match status" value="1"/>
</dbReference>
<dbReference type="InterPro" id="IPR008979">
    <property type="entry name" value="Galactose-bd-like_sf"/>
</dbReference>
<dbReference type="InterPro" id="IPR015882">
    <property type="entry name" value="HEX_bac_N"/>
</dbReference>
<dbReference type="InterPro" id="IPR029018">
    <property type="entry name" value="Hex-like_dom2"/>
</dbReference>
<dbReference type="InterPro" id="IPR000421">
    <property type="entry name" value="FA58C"/>
</dbReference>
<keyword evidence="4" id="KW-0732">Signal</keyword>
<proteinExistence type="inferred from homology"/>
<dbReference type="SUPFAM" id="SSF49785">
    <property type="entry name" value="Galactose-binding domain-like"/>
    <property type="match status" value="1"/>
</dbReference>
<dbReference type="PROSITE" id="PS50231">
    <property type="entry name" value="RICIN_B_LECTIN"/>
    <property type="match status" value="1"/>
</dbReference>
<keyword evidence="7" id="KW-1185">Reference proteome</keyword>
<comment type="similarity">
    <text evidence="1">Belongs to the glycosyl hydrolase 20 family.</text>
</comment>
<evidence type="ECO:0000256" key="4">
    <source>
        <dbReference type="SAM" id="SignalP"/>
    </source>
</evidence>
<dbReference type="SMART" id="SM00458">
    <property type="entry name" value="RICIN"/>
    <property type="match status" value="1"/>
</dbReference>
<dbReference type="InterPro" id="IPR052764">
    <property type="entry name" value="GH20_Enzymes"/>
</dbReference>
<gene>
    <name evidence="6" type="ORF">GPZ80_23520</name>
</gene>
<dbReference type="Pfam" id="PF02838">
    <property type="entry name" value="Glyco_hydro_20b"/>
    <property type="match status" value="1"/>
</dbReference>
<dbReference type="Gene3D" id="2.80.10.50">
    <property type="match status" value="1"/>
</dbReference>